<accession>A0A0D2GKP9</accession>
<evidence type="ECO:0000313" key="2">
    <source>
        <dbReference type="Proteomes" id="UP000054266"/>
    </source>
</evidence>
<gene>
    <name evidence="1" type="ORF">PV04_01116</name>
</gene>
<protein>
    <recommendedName>
        <fullName evidence="3">Carboxylesterase type B domain-containing protein</fullName>
    </recommendedName>
</protein>
<name>A0A0D2GKP9_9EURO</name>
<reference evidence="1 2" key="1">
    <citation type="submission" date="2015-01" db="EMBL/GenBank/DDBJ databases">
        <title>The Genome Sequence of Capronia semiimmersa CBS27337.</title>
        <authorList>
            <consortium name="The Broad Institute Genomics Platform"/>
            <person name="Cuomo C."/>
            <person name="de Hoog S."/>
            <person name="Gorbushina A."/>
            <person name="Stielow B."/>
            <person name="Teixiera M."/>
            <person name="Abouelleil A."/>
            <person name="Chapman S.B."/>
            <person name="Priest M."/>
            <person name="Young S.K."/>
            <person name="Wortman J."/>
            <person name="Nusbaum C."/>
            <person name="Birren B."/>
        </authorList>
    </citation>
    <scope>NUCLEOTIDE SEQUENCE [LARGE SCALE GENOMIC DNA]</scope>
    <source>
        <strain evidence="1 2">CBS 27337</strain>
    </source>
</reference>
<dbReference type="InterPro" id="IPR029058">
    <property type="entry name" value="AB_hydrolase_fold"/>
</dbReference>
<evidence type="ECO:0008006" key="3">
    <source>
        <dbReference type="Google" id="ProtNLM"/>
    </source>
</evidence>
<evidence type="ECO:0000313" key="1">
    <source>
        <dbReference type="EMBL" id="KIW72959.1"/>
    </source>
</evidence>
<organism evidence="1 2">
    <name type="scientific">Phialophora macrospora</name>
    <dbReference type="NCBI Taxonomy" id="1851006"/>
    <lineage>
        <taxon>Eukaryota</taxon>
        <taxon>Fungi</taxon>
        <taxon>Dikarya</taxon>
        <taxon>Ascomycota</taxon>
        <taxon>Pezizomycotina</taxon>
        <taxon>Eurotiomycetes</taxon>
        <taxon>Chaetothyriomycetidae</taxon>
        <taxon>Chaetothyriales</taxon>
        <taxon>Herpotrichiellaceae</taxon>
        <taxon>Phialophora</taxon>
    </lineage>
</organism>
<dbReference type="Proteomes" id="UP000054266">
    <property type="component" value="Unassembled WGS sequence"/>
</dbReference>
<sequence>MDKLPPLGREVPSTVSPTYEIYGPLLSAAATAIHHTQRHEFSYGPHPRHKLDLYSPSAEAGADPAAQPRRRVLVFVYGGGFVSGDKRLAGVGTGPHVQGDVAYANIGHFFAEKFRLETVVMDYRLLGHGAAYASGAEDVDLCLRWVAARYGSPARARTRTRAPTPAPSPAEVYVLGNSAGAVHVASWLFGDKWARSRRPESDSDTTRLEAVGLLGCPFRLDPEGSMGQPVTAYYGTAGDARLSEPTSLMLRAMAISGLSGTGIVKWPRVMTMVSEFDPENIVEAGREFARLWSERGGRGGFIEIPGHNHISPALSLGTGIAAEEEWGVRFGRWLTEGG</sequence>
<dbReference type="STRING" id="5601.A0A0D2GKP9"/>
<keyword evidence="2" id="KW-1185">Reference proteome</keyword>
<dbReference type="HOGENOM" id="CLU_012494_8_1_1"/>
<proteinExistence type="predicted"/>
<dbReference type="SUPFAM" id="SSF53474">
    <property type="entry name" value="alpha/beta-Hydrolases"/>
    <property type="match status" value="1"/>
</dbReference>
<dbReference type="Gene3D" id="3.40.50.1820">
    <property type="entry name" value="alpha/beta hydrolase"/>
    <property type="match status" value="1"/>
</dbReference>
<dbReference type="EMBL" id="KN846956">
    <property type="protein sequence ID" value="KIW72959.1"/>
    <property type="molecule type" value="Genomic_DNA"/>
</dbReference>
<dbReference type="AlphaFoldDB" id="A0A0D2GKP9"/>